<dbReference type="HAMAP" id="MF_01333_B">
    <property type="entry name" value="Ribosomal_uL5_B"/>
    <property type="match status" value="1"/>
</dbReference>
<evidence type="ECO:0000256" key="2">
    <source>
        <dbReference type="ARBA" id="ARBA00022980"/>
    </source>
</evidence>
<gene>
    <name evidence="5" type="primary">rplE</name>
    <name evidence="9" type="ORF">COU31_00120</name>
</gene>
<dbReference type="Pfam" id="PF00281">
    <property type="entry name" value="Ribosomal_L5"/>
    <property type="match status" value="1"/>
</dbReference>
<dbReference type="GO" id="GO:0019843">
    <property type="term" value="F:rRNA binding"/>
    <property type="evidence" value="ECO:0007669"/>
    <property type="project" value="UniProtKB-UniRule"/>
</dbReference>
<reference evidence="10" key="1">
    <citation type="submission" date="2017-09" db="EMBL/GenBank/DDBJ databases">
        <title>Depth-based differentiation of microbial function through sediment-hosted aquifers and enrichment of novel symbionts in the deep terrestrial subsurface.</title>
        <authorList>
            <person name="Probst A.J."/>
            <person name="Ladd B."/>
            <person name="Jarett J.K."/>
            <person name="Geller-Mcgrath D.E."/>
            <person name="Sieber C.M.K."/>
            <person name="Emerson J.B."/>
            <person name="Anantharaman K."/>
            <person name="Thomas B.C."/>
            <person name="Malmstrom R."/>
            <person name="Stieglmeier M."/>
            <person name="Klingl A."/>
            <person name="Woyke T."/>
            <person name="Ryan C.M."/>
            <person name="Banfield J.F."/>
        </authorList>
    </citation>
    <scope>NUCLEOTIDE SEQUENCE [LARGE SCALE GENOMIC DNA]</scope>
</reference>
<dbReference type="Pfam" id="PF00673">
    <property type="entry name" value="Ribosomal_L5_C"/>
    <property type="match status" value="1"/>
</dbReference>
<evidence type="ECO:0000259" key="7">
    <source>
        <dbReference type="Pfam" id="PF00281"/>
    </source>
</evidence>
<keyword evidence="5" id="KW-0699">rRNA-binding</keyword>
<dbReference type="InterPro" id="IPR022803">
    <property type="entry name" value="Ribosomal_uL5_dom_sf"/>
</dbReference>
<dbReference type="SUPFAM" id="SSF55282">
    <property type="entry name" value="RL5-like"/>
    <property type="match status" value="1"/>
</dbReference>
<dbReference type="GO" id="GO:0003735">
    <property type="term" value="F:structural constituent of ribosome"/>
    <property type="evidence" value="ECO:0007669"/>
    <property type="project" value="InterPro"/>
</dbReference>
<dbReference type="PIRSF" id="PIRSF002161">
    <property type="entry name" value="Ribosomal_L5"/>
    <property type="match status" value="1"/>
</dbReference>
<dbReference type="InterPro" id="IPR031309">
    <property type="entry name" value="Ribosomal_uL5_C"/>
</dbReference>
<feature type="domain" description="Large ribosomal subunit protein uL5 N-terminal" evidence="7">
    <location>
        <begin position="25"/>
        <end position="81"/>
    </location>
</feature>
<comment type="caution">
    <text evidence="9">The sequence shown here is derived from an EMBL/GenBank/DDBJ whole genome shotgun (WGS) entry which is preliminary data.</text>
</comment>
<dbReference type="InterPro" id="IPR002132">
    <property type="entry name" value="Ribosomal_uL5"/>
</dbReference>
<evidence type="ECO:0000259" key="8">
    <source>
        <dbReference type="Pfam" id="PF00673"/>
    </source>
</evidence>
<accession>A0A2M6W597</accession>
<keyword evidence="2 5" id="KW-0689">Ribosomal protein</keyword>
<comment type="similarity">
    <text evidence="1 5 6">Belongs to the universal ribosomal protein uL5 family.</text>
</comment>
<dbReference type="GO" id="GO:0000049">
    <property type="term" value="F:tRNA binding"/>
    <property type="evidence" value="ECO:0007669"/>
    <property type="project" value="UniProtKB-UniRule"/>
</dbReference>
<dbReference type="InterPro" id="IPR031310">
    <property type="entry name" value="Ribosomal_uL5_N"/>
</dbReference>
<evidence type="ECO:0000313" key="10">
    <source>
        <dbReference type="Proteomes" id="UP000231183"/>
    </source>
</evidence>
<proteinExistence type="inferred from homology"/>
<keyword evidence="5" id="KW-0694">RNA-binding</keyword>
<dbReference type="EMBL" id="PFBX01000002">
    <property type="protein sequence ID" value="PIT87958.1"/>
    <property type="molecule type" value="Genomic_DNA"/>
</dbReference>
<evidence type="ECO:0000256" key="4">
    <source>
        <dbReference type="ARBA" id="ARBA00035245"/>
    </source>
</evidence>
<comment type="subunit">
    <text evidence="5">Part of the 50S ribosomal subunit; part of the 5S rRNA/L5/L18/L25 subcomplex. Contacts the 5S rRNA and the P site tRNA. Forms a bridge to the 30S subunit in the 70S ribosome.</text>
</comment>
<dbReference type="PANTHER" id="PTHR11994">
    <property type="entry name" value="60S RIBOSOMAL PROTEIN L11-RELATED"/>
    <property type="match status" value="1"/>
</dbReference>
<keyword evidence="3 5" id="KW-0687">Ribonucleoprotein</keyword>
<dbReference type="NCBIfam" id="NF000585">
    <property type="entry name" value="PRK00010.1"/>
    <property type="match status" value="1"/>
</dbReference>
<evidence type="ECO:0000256" key="1">
    <source>
        <dbReference type="ARBA" id="ARBA00008553"/>
    </source>
</evidence>
<dbReference type="InterPro" id="IPR020930">
    <property type="entry name" value="Ribosomal_uL5_bac-type"/>
</dbReference>
<dbReference type="GO" id="GO:0006412">
    <property type="term" value="P:translation"/>
    <property type="evidence" value="ECO:0007669"/>
    <property type="project" value="UniProtKB-UniRule"/>
</dbReference>
<organism evidence="9 10">
    <name type="scientific">Candidatus Magasanikbacteria bacterium CG10_big_fil_rev_8_21_14_0_10_40_10</name>
    <dbReference type="NCBI Taxonomy" id="1974648"/>
    <lineage>
        <taxon>Bacteria</taxon>
        <taxon>Candidatus Magasanikiibacteriota</taxon>
    </lineage>
</organism>
<protein>
    <recommendedName>
        <fullName evidence="4 5">Large ribosomal subunit protein uL5</fullName>
    </recommendedName>
</protein>
<evidence type="ECO:0000256" key="6">
    <source>
        <dbReference type="RuleBase" id="RU003930"/>
    </source>
</evidence>
<dbReference type="Proteomes" id="UP000231183">
    <property type="component" value="Unassembled WGS sequence"/>
</dbReference>
<feature type="domain" description="Large ribosomal subunit protein uL5 C-terminal" evidence="8">
    <location>
        <begin position="86"/>
        <end position="178"/>
    </location>
</feature>
<comment type="function">
    <text evidence="5">This is 1 of the proteins that bind and probably mediate the attachment of the 5S RNA into the large ribosomal subunit, where it forms part of the central protuberance. In the 70S ribosome it contacts protein S13 of the 30S subunit (bridge B1b), connecting the 2 subunits; this bridge is implicated in subunit movement. Contacts the P site tRNA; the 5S rRNA and some of its associated proteins might help stabilize positioning of ribosome-bound tRNAs.</text>
</comment>
<dbReference type="AlphaFoldDB" id="A0A2M6W597"/>
<dbReference type="GO" id="GO:1990904">
    <property type="term" value="C:ribonucleoprotein complex"/>
    <property type="evidence" value="ECO:0007669"/>
    <property type="project" value="UniProtKB-KW"/>
</dbReference>
<keyword evidence="5" id="KW-0820">tRNA-binding</keyword>
<name>A0A2M6W597_9BACT</name>
<evidence type="ECO:0000313" key="9">
    <source>
        <dbReference type="EMBL" id="PIT87958.1"/>
    </source>
</evidence>
<evidence type="ECO:0000256" key="5">
    <source>
        <dbReference type="HAMAP-Rule" id="MF_01333"/>
    </source>
</evidence>
<dbReference type="GO" id="GO:0005840">
    <property type="term" value="C:ribosome"/>
    <property type="evidence" value="ECO:0007669"/>
    <property type="project" value="UniProtKB-KW"/>
</dbReference>
<evidence type="ECO:0000256" key="3">
    <source>
        <dbReference type="ARBA" id="ARBA00023274"/>
    </source>
</evidence>
<dbReference type="Gene3D" id="3.30.1440.10">
    <property type="match status" value="1"/>
</dbReference>
<sequence length="180" mass="20445">MDNNLYKKYKKEVVPALQKELGLKNIMQVPKITKVVLNVGVGRFVKDKAMLDNVENTLLKITGQRPIKNKAKKSISNFKIREGMEVGLSVTLRAGKMYDFLEKLISVTLPRVRDFRGIPDKSFDKKGNYAFGFKEHVAFPEIRVDEADKIHGLQVVICTTAKNGEQAKKLLTYLGFPFKK</sequence>
<dbReference type="FunFam" id="3.30.1440.10:FF:000001">
    <property type="entry name" value="50S ribosomal protein L5"/>
    <property type="match status" value="1"/>
</dbReference>